<dbReference type="PANTHER" id="PTHR12832">
    <property type="entry name" value="TESTIS-SPECIFIC PROTEIN PBS13 T-COMPLEX 11"/>
    <property type="match status" value="1"/>
</dbReference>
<accession>A0A9W8GIE9</accession>
<dbReference type="PANTHER" id="PTHR12832:SF11">
    <property type="entry name" value="LD23868P"/>
    <property type="match status" value="1"/>
</dbReference>
<dbReference type="OrthoDB" id="276323at2759"/>
<feature type="region of interest" description="Disordered" evidence="2">
    <location>
        <begin position="109"/>
        <end position="138"/>
    </location>
</feature>
<evidence type="ECO:0000313" key="3">
    <source>
        <dbReference type="EMBL" id="KAJ2684239.1"/>
    </source>
</evidence>
<proteinExistence type="inferred from homology"/>
<dbReference type="AlphaFoldDB" id="A0A9W8GIE9"/>
<protein>
    <submittedName>
        <fullName evidence="3">Uncharacterized protein</fullName>
    </submittedName>
</protein>
<dbReference type="EMBL" id="JANBTX010000224">
    <property type="protein sequence ID" value="KAJ2684239.1"/>
    <property type="molecule type" value="Genomic_DNA"/>
</dbReference>
<comment type="caution">
    <text evidence="3">The sequence shown here is derived from an EMBL/GenBank/DDBJ whole genome shotgun (WGS) entry which is preliminary data.</text>
</comment>
<evidence type="ECO:0000256" key="1">
    <source>
        <dbReference type="ARBA" id="ARBA00010954"/>
    </source>
</evidence>
<sequence>MTQTYAQFAAAFTSHHAGWYQKQLATLASFKAFYAALDSWKRSDAKKLMLAMERHYLDLDQLWQSVQHQALGEGDKTWQAGIRGQQDDLLAKIRALGGDNAVEALTLTQREPQLSHSDTQPLPVSSQQPAAGGSASDTLQVSPLPSAVLAKAMSDPASREVNRVLGNFDLTASAALQDAKLAHELVLDPGLRLEPAASNTLVGAVQQAVTKAFFAHIKQGIDQGNNDHVLGILTQLRLDMHTIVPPSSHQRETLDRELGPEWIATQLSNGALDIHAKFRLILQTARSVCAPIRDDTIDSLLDRLAAVDFSALANIHKATGALSNEAKSSVGELLEITQEIMQLIRNVRLDALNHQLDVTVRPWLRIHIVEYEQTKMAQLLESQCQSDAQLIVAKTTGWMHAAATREFSAPCSLPTTAKHVFLEAVLDMCFAPVALSEEDTPVTWTLDRLRIQQLQNELQVLLSASALCALTKALAQKSGVQADTSRQNALELVSLLREDGVTMDRIIGMVQRITGSEEIMTGLVPKTLAKDDPVFRLMERQLRKFMLAELDKNEEPGLLARRLESNSQAISAALSSFSMSAVHKEVVEVLIRASRLCSLNWQVYSPWYTKTRLA</sequence>
<dbReference type="Pfam" id="PF05794">
    <property type="entry name" value="Tcp11"/>
    <property type="match status" value="1"/>
</dbReference>
<dbReference type="GO" id="GO:0010737">
    <property type="term" value="P:protein kinase A signaling"/>
    <property type="evidence" value="ECO:0007669"/>
    <property type="project" value="TreeGrafter"/>
</dbReference>
<keyword evidence="4" id="KW-1185">Reference proteome</keyword>
<gene>
    <name evidence="3" type="ORF">IWW39_005031</name>
</gene>
<dbReference type="Proteomes" id="UP001151516">
    <property type="component" value="Unassembled WGS sequence"/>
</dbReference>
<organism evidence="3 4">
    <name type="scientific">Coemansia spiralis</name>
    <dbReference type="NCBI Taxonomy" id="417178"/>
    <lineage>
        <taxon>Eukaryota</taxon>
        <taxon>Fungi</taxon>
        <taxon>Fungi incertae sedis</taxon>
        <taxon>Zoopagomycota</taxon>
        <taxon>Kickxellomycotina</taxon>
        <taxon>Kickxellomycetes</taxon>
        <taxon>Kickxellales</taxon>
        <taxon>Kickxellaceae</taxon>
        <taxon>Coemansia</taxon>
    </lineage>
</organism>
<reference evidence="3" key="1">
    <citation type="submission" date="2022-07" db="EMBL/GenBank/DDBJ databases">
        <title>Phylogenomic reconstructions and comparative analyses of Kickxellomycotina fungi.</title>
        <authorList>
            <person name="Reynolds N.K."/>
            <person name="Stajich J.E."/>
            <person name="Barry K."/>
            <person name="Grigoriev I.V."/>
            <person name="Crous P."/>
            <person name="Smith M.E."/>
        </authorList>
    </citation>
    <scope>NUCLEOTIDE SEQUENCE</scope>
    <source>
        <strain evidence="3">CBS 109367</strain>
    </source>
</reference>
<evidence type="ECO:0000256" key="2">
    <source>
        <dbReference type="SAM" id="MobiDB-lite"/>
    </source>
</evidence>
<feature type="compositionally biased region" description="Low complexity" evidence="2">
    <location>
        <begin position="125"/>
        <end position="136"/>
    </location>
</feature>
<evidence type="ECO:0000313" key="4">
    <source>
        <dbReference type="Proteomes" id="UP001151516"/>
    </source>
</evidence>
<dbReference type="InterPro" id="IPR008862">
    <property type="entry name" value="Tcp11"/>
</dbReference>
<comment type="similarity">
    <text evidence="1">Belongs to the TCP11 family.</text>
</comment>
<name>A0A9W8GIE9_9FUNG</name>
<feature type="compositionally biased region" description="Polar residues" evidence="2">
    <location>
        <begin position="109"/>
        <end position="124"/>
    </location>
</feature>